<organism evidence="1 2">
    <name type="scientific">Acidisarcina polymorpha</name>
    <dbReference type="NCBI Taxonomy" id="2211140"/>
    <lineage>
        <taxon>Bacteria</taxon>
        <taxon>Pseudomonadati</taxon>
        <taxon>Acidobacteriota</taxon>
        <taxon>Terriglobia</taxon>
        <taxon>Terriglobales</taxon>
        <taxon>Acidobacteriaceae</taxon>
        <taxon>Acidisarcina</taxon>
    </lineage>
</organism>
<gene>
    <name evidence="1" type="ORF">ACPOL_1933</name>
</gene>
<sequence length="70" mass="8095">MSERWRNSPSQGCRRLRVVDLTDVTSIDRIGEEVLYEMVQQQASFIATGLYTRHLLETLQAKNKADRPTD</sequence>
<protein>
    <recommendedName>
        <fullName evidence="3">STAS domain-containing protein</fullName>
    </recommendedName>
</protein>
<accession>A0A2Z5FWL5</accession>
<dbReference type="AlphaFoldDB" id="A0A2Z5FWL5"/>
<dbReference type="KEGG" id="abas:ACPOL_1933"/>
<dbReference type="Proteomes" id="UP000253606">
    <property type="component" value="Chromosome"/>
</dbReference>
<evidence type="ECO:0000313" key="2">
    <source>
        <dbReference type="Proteomes" id="UP000253606"/>
    </source>
</evidence>
<dbReference type="EMBL" id="CP030840">
    <property type="protein sequence ID" value="AXC11269.1"/>
    <property type="molecule type" value="Genomic_DNA"/>
</dbReference>
<keyword evidence="2" id="KW-1185">Reference proteome</keyword>
<evidence type="ECO:0000313" key="1">
    <source>
        <dbReference type="EMBL" id="AXC11269.1"/>
    </source>
</evidence>
<evidence type="ECO:0008006" key="3">
    <source>
        <dbReference type="Google" id="ProtNLM"/>
    </source>
</evidence>
<proteinExistence type="predicted"/>
<reference evidence="1 2" key="1">
    <citation type="journal article" date="2018" name="Front. Microbiol.">
        <title>Hydrolytic Capabilities as a Key to Environmental Success: Chitinolytic and Cellulolytic Acidobacteria From Acidic Sub-arctic Soils and Boreal Peatlands.</title>
        <authorList>
            <person name="Belova S.E."/>
            <person name="Ravin N.V."/>
            <person name="Pankratov T.A."/>
            <person name="Rakitin A.L."/>
            <person name="Ivanova A.A."/>
            <person name="Beletsky A.V."/>
            <person name="Mardanov A.V."/>
            <person name="Sinninghe Damste J.S."/>
            <person name="Dedysh S.N."/>
        </authorList>
    </citation>
    <scope>NUCLEOTIDE SEQUENCE [LARGE SCALE GENOMIC DNA]</scope>
    <source>
        <strain evidence="1 2">SBC82</strain>
    </source>
</reference>
<name>A0A2Z5FWL5_9BACT</name>